<accession>A0ABW4NNK3</accession>
<reference evidence="2" key="1">
    <citation type="journal article" date="2019" name="Int. J. Syst. Evol. Microbiol.">
        <title>The Global Catalogue of Microorganisms (GCM) 10K type strain sequencing project: providing services to taxonomists for standard genome sequencing and annotation.</title>
        <authorList>
            <consortium name="The Broad Institute Genomics Platform"/>
            <consortium name="The Broad Institute Genome Sequencing Center for Infectious Disease"/>
            <person name="Wu L."/>
            <person name="Ma J."/>
        </authorList>
    </citation>
    <scope>NUCLEOTIDE SEQUENCE [LARGE SCALE GENOMIC DNA]</scope>
    <source>
        <strain evidence="2">KCTC 42143</strain>
    </source>
</reference>
<name>A0ABW4NNK3_9LACT</name>
<keyword evidence="2" id="KW-1185">Reference proteome</keyword>
<dbReference type="Pfam" id="PF07852">
    <property type="entry name" value="DUF1642"/>
    <property type="match status" value="1"/>
</dbReference>
<gene>
    <name evidence="1" type="ORF">ACFSBK_05895</name>
</gene>
<comment type="caution">
    <text evidence="1">The sequence shown here is derived from an EMBL/GenBank/DDBJ whole genome shotgun (WGS) entry which is preliminary data.</text>
</comment>
<dbReference type="Proteomes" id="UP001597285">
    <property type="component" value="Unassembled WGS sequence"/>
</dbReference>
<dbReference type="RefSeq" id="WP_058918420.1">
    <property type="nucleotide sequence ID" value="NZ_JBHSQC010000025.1"/>
</dbReference>
<sequence length="166" mass="19451">MKKDKEWLKDSLAKEMYNAEIQGMFSSSGMSNLLYDDIVKLIGQLEESEITEEQATLSKKEIVEVPQFVADWHEENKHDILEYKFRKIERHECEEVRNWYNNCKGRHPNPVSNAQETIAKMDLYGYTIEPPKTLQVIVKNYDSTVFTTELPEDEAMKLIEGWKGNE</sequence>
<evidence type="ECO:0000313" key="2">
    <source>
        <dbReference type="Proteomes" id="UP001597285"/>
    </source>
</evidence>
<protein>
    <submittedName>
        <fullName evidence="1">DUF1642 domain-containing protein</fullName>
    </submittedName>
</protein>
<organism evidence="1 2">
    <name type="scientific">Carnobacterium antarcticum</name>
    <dbReference type="NCBI Taxonomy" id="2126436"/>
    <lineage>
        <taxon>Bacteria</taxon>
        <taxon>Bacillati</taxon>
        <taxon>Bacillota</taxon>
        <taxon>Bacilli</taxon>
        <taxon>Lactobacillales</taxon>
        <taxon>Carnobacteriaceae</taxon>
        <taxon>Carnobacterium</taxon>
    </lineage>
</organism>
<proteinExistence type="predicted"/>
<dbReference type="EMBL" id="JBHUFF010000013">
    <property type="protein sequence ID" value="MFD1799381.1"/>
    <property type="molecule type" value="Genomic_DNA"/>
</dbReference>
<evidence type="ECO:0000313" key="1">
    <source>
        <dbReference type="EMBL" id="MFD1799381.1"/>
    </source>
</evidence>
<dbReference type="InterPro" id="IPR012865">
    <property type="entry name" value="DUF1642"/>
</dbReference>